<dbReference type="Gene3D" id="3.20.20.80">
    <property type="entry name" value="Glycosidases"/>
    <property type="match status" value="1"/>
</dbReference>
<name>A0A1N7PNN4_9GAMM</name>
<dbReference type="InterPro" id="IPR017853">
    <property type="entry name" value="GH"/>
</dbReference>
<proteinExistence type="predicted"/>
<dbReference type="OrthoDB" id="9870129at2"/>
<evidence type="ECO:0000256" key="1">
    <source>
        <dbReference type="SAM" id="MobiDB-lite"/>
    </source>
</evidence>
<sequence length="492" mass="53774">MSELRIFVVFCLLLSGCGGESESSPGPLIGDDEEAPPTAIADGGEQVEDDPVTETTIRLSDHLGSLYQAFDWSGPIRDPMRDELEIQNAATFVAMTEAEKQTLSQLSSERDIIAQIGGMGSAKLAPDATQASDQFSDYMDSIIADHGTQWRAAVRERATEVIASLGEESQFFWQVGNEVNASSYTRNAVYYFDGDTNGLSDSEFAMQTYVEYFLAPTVQAFQEAENATGDKVNVALGSVSAFSAPSSQTFLDDLLAYEIEGTYAPDLAGKQVHEIIDLITIHYLAHAYDANTPDHWKSTLEGLYDRWVHSDILGVWITEEVGINLASGGLGAGAALAIAGRYLEWIADRQLSPQQSRWFYYGTQAGNEGHRISDAMASLYSLTGGRDIIYQGTLTPDDTTEVRSFAITTDSGAEVFVLASVFSENSQTLTHLELPQDIQNQLAHREIVSATLYARDLTTPIDVTVSDNSDELLLNLGDIQMARLETLLIHLR</sequence>
<gene>
    <name evidence="2" type="ORF">SAMN05421686_110124</name>
</gene>
<dbReference type="Proteomes" id="UP000185639">
    <property type="component" value="Unassembled WGS sequence"/>
</dbReference>
<reference evidence="3" key="1">
    <citation type="submission" date="2017-01" db="EMBL/GenBank/DDBJ databases">
        <authorList>
            <person name="Varghese N."/>
            <person name="Submissions S."/>
        </authorList>
    </citation>
    <scope>NUCLEOTIDE SEQUENCE [LARGE SCALE GENOMIC DNA]</scope>
    <source>
        <strain evidence="3">DSM 24913</strain>
    </source>
</reference>
<keyword evidence="3" id="KW-1185">Reference proteome</keyword>
<evidence type="ECO:0000313" key="3">
    <source>
        <dbReference type="Proteomes" id="UP000185639"/>
    </source>
</evidence>
<dbReference type="SUPFAM" id="SSF51445">
    <property type="entry name" value="(Trans)glycosidases"/>
    <property type="match status" value="1"/>
</dbReference>
<dbReference type="PROSITE" id="PS51257">
    <property type="entry name" value="PROKAR_LIPOPROTEIN"/>
    <property type="match status" value="1"/>
</dbReference>
<dbReference type="RefSeq" id="WP_076517445.1">
    <property type="nucleotide sequence ID" value="NZ_FTOH01000010.1"/>
</dbReference>
<protein>
    <submittedName>
        <fullName evidence="2">Uncharacterized protein</fullName>
    </submittedName>
</protein>
<accession>A0A1N7PNN4</accession>
<organism evidence="2 3">
    <name type="scientific">Thalassolituus maritimus</name>
    <dbReference type="NCBI Taxonomy" id="484498"/>
    <lineage>
        <taxon>Bacteria</taxon>
        <taxon>Pseudomonadati</taxon>
        <taxon>Pseudomonadota</taxon>
        <taxon>Gammaproteobacteria</taxon>
        <taxon>Oceanospirillales</taxon>
        <taxon>Oceanospirillaceae</taxon>
        <taxon>Thalassolituus</taxon>
    </lineage>
</organism>
<dbReference type="EMBL" id="FTOH01000010">
    <property type="protein sequence ID" value="SIT12182.1"/>
    <property type="molecule type" value="Genomic_DNA"/>
</dbReference>
<feature type="region of interest" description="Disordered" evidence="1">
    <location>
        <begin position="18"/>
        <end position="51"/>
    </location>
</feature>
<feature type="compositionally biased region" description="Low complexity" evidence="1">
    <location>
        <begin position="18"/>
        <end position="28"/>
    </location>
</feature>
<evidence type="ECO:0000313" key="2">
    <source>
        <dbReference type="EMBL" id="SIT12182.1"/>
    </source>
</evidence>
<dbReference type="STRING" id="484498.SAMN05421686_110124"/>
<dbReference type="AlphaFoldDB" id="A0A1N7PNN4"/>